<reference evidence="1" key="1">
    <citation type="submission" date="2020-07" db="EMBL/GenBank/DDBJ databases">
        <title>The High-quality genome of the commercially important snow crab, Chionoecetes opilio.</title>
        <authorList>
            <person name="Jeong J.-H."/>
            <person name="Ryu S."/>
        </authorList>
    </citation>
    <scope>NUCLEOTIDE SEQUENCE</scope>
    <source>
        <strain evidence="1">MADBK_172401_WGS</strain>
        <tissue evidence="1">Digestive gland</tissue>
    </source>
</reference>
<gene>
    <name evidence="1" type="ORF">GWK47_029022</name>
</gene>
<sequence>MEQHILKIRNKTKSGLNNEVQAYARQDLTKGGACGEAGKKLVRVGDEELPNSQGAAPTEEVGVEIRAAPSEGCSEEVPLLPRDAPASRVTAKRVLTAMPSSGSDEKAALRAWMPLPLRWQKA</sequence>
<dbReference type="Proteomes" id="UP000770661">
    <property type="component" value="Unassembled WGS sequence"/>
</dbReference>
<organism evidence="1 2">
    <name type="scientific">Chionoecetes opilio</name>
    <name type="common">Atlantic snow crab</name>
    <name type="synonym">Cancer opilio</name>
    <dbReference type="NCBI Taxonomy" id="41210"/>
    <lineage>
        <taxon>Eukaryota</taxon>
        <taxon>Metazoa</taxon>
        <taxon>Ecdysozoa</taxon>
        <taxon>Arthropoda</taxon>
        <taxon>Crustacea</taxon>
        <taxon>Multicrustacea</taxon>
        <taxon>Malacostraca</taxon>
        <taxon>Eumalacostraca</taxon>
        <taxon>Eucarida</taxon>
        <taxon>Decapoda</taxon>
        <taxon>Pleocyemata</taxon>
        <taxon>Brachyura</taxon>
        <taxon>Eubrachyura</taxon>
        <taxon>Majoidea</taxon>
        <taxon>Majidae</taxon>
        <taxon>Chionoecetes</taxon>
    </lineage>
</organism>
<proteinExistence type="predicted"/>
<evidence type="ECO:0000313" key="1">
    <source>
        <dbReference type="EMBL" id="KAG0730084.1"/>
    </source>
</evidence>
<protein>
    <submittedName>
        <fullName evidence="1">Uncharacterized protein</fullName>
    </submittedName>
</protein>
<dbReference type="AlphaFoldDB" id="A0A8J5D281"/>
<name>A0A8J5D281_CHIOP</name>
<keyword evidence="2" id="KW-1185">Reference proteome</keyword>
<evidence type="ECO:0000313" key="2">
    <source>
        <dbReference type="Proteomes" id="UP000770661"/>
    </source>
</evidence>
<accession>A0A8J5D281</accession>
<dbReference type="EMBL" id="JACEEZ010000540">
    <property type="protein sequence ID" value="KAG0730084.1"/>
    <property type="molecule type" value="Genomic_DNA"/>
</dbReference>
<comment type="caution">
    <text evidence="1">The sequence shown here is derived from an EMBL/GenBank/DDBJ whole genome shotgun (WGS) entry which is preliminary data.</text>
</comment>